<comment type="caution">
    <text evidence="9">The sequence shown here is derived from an EMBL/GenBank/DDBJ whole genome shotgun (WGS) entry which is preliminary data.</text>
</comment>
<feature type="transmembrane region" description="Helical" evidence="7">
    <location>
        <begin position="235"/>
        <end position="256"/>
    </location>
</feature>
<dbReference type="InterPro" id="IPR022764">
    <property type="entry name" value="Peptidase_S54_rhomboid_dom"/>
</dbReference>
<evidence type="ECO:0000256" key="7">
    <source>
        <dbReference type="SAM" id="Phobius"/>
    </source>
</evidence>
<evidence type="ECO:0000256" key="2">
    <source>
        <dbReference type="ARBA" id="ARBA00009045"/>
    </source>
</evidence>
<name>A0ABV7PTC7_9BURK</name>
<gene>
    <name evidence="9" type="ORF">ACFOPH_22815</name>
</gene>
<evidence type="ECO:0000313" key="9">
    <source>
        <dbReference type="EMBL" id="MFC3461042.1"/>
    </source>
</evidence>
<accession>A0ABV7PTC7</accession>
<feature type="transmembrane region" description="Helical" evidence="7">
    <location>
        <begin position="262"/>
        <end position="282"/>
    </location>
</feature>
<proteinExistence type="inferred from homology"/>
<protein>
    <submittedName>
        <fullName evidence="9">Rhomboid family intramembrane serine protease</fullName>
        <ecNumber evidence="9">3.4.21.-</ecNumber>
    </submittedName>
</protein>
<dbReference type="EC" id="3.4.21.-" evidence="9"/>
<dbReference type="PANTHER" id="PTHR43731:SF14">
    <property type="entry name" value="PRESENILIN-ASSOCIATED RHOMBOID-LIKE PROTEIN, MITOCHONDRIAL"/>
    <property type="match status" value="1"/>
</dbReference>
<keyword evidence="6 7" id="KW-0472">Membrane</keyword>
<evidence type="ECO:0000256" key="3">
    <source>
        <dbReference type="ARBA" id="ARBA00022692"/>
    </source>
</evidence>
<keyword evidence="10" id="KW-1185">Reference proteome</keyword>
<comment type="similarity">
    <text evidence="2">Belongs to the peptidase S54 family.</text>
</comment>
<dbReference type="SUPFAM" id="SSF144091">
    <property type="entry name" value="Rhomboid-like"/>
    <property type="match status" value="1"/>
</dbReference>
<dbReference type="InterPro" id="IPR050925">
    <property type="entry name" value="Rhomboid_protease_S54"/>
</dbReference>
<feature type="transmembrane region" description="Helical" evidence="7">
    <location>
        <begin position="294"/>
        <end position="313"/>
    </location>
</feature>
<dbReference type="RefSeq" id="WP_312549696.1">
    <property type="nucleotide sequence ID" value="NZ_JBHRVV010000001.1"/>
</dbReference>
<sequence length="347" mass="38595">MAGPHVFAVRFYMAGSNWPSNPFQFRGKGTIEIGADFVTVRGSRHRSFRLPQRQEQRLRMVDIVNAYASGSDVWFDVLGVKEDLTVGFSVLDAATADRIVALLPKRQTASFAQAHAENEVFHDRIDYWTPSTPVIWGLLVANIGIFFLMWLARQRYQAALEGPLRQLFEIRPNVASIMEAQQLVEWGSNFGRRTLRGEWWRLFTAMFLHGGILHLGFNMLALWQVGRLTERIFGSVRFAGLYLLSGLAGSIASVLWNPQVNSVGASGAIFGIIGGLLAFLGRENSGVPPTVVKELRASLLPFLLFSLWMGFIYPHTDNAAHIGGLVGGWLAGHLLARSIHVPEHRQG</sequence>
<dbReference type="EMBL" id="JBHRVV010000001">
    <property type="protein sequence ID" value="MFC3461042.1"/>
    <property type="molecule type" value="Genomic_DNA"/>
</dbReference>
<dbReference type="Proteomes" id="UP001595665">
    <property type="component" value="Unassembled WGS sequence"/>
</dbReference>
<evidence type="ECO:0000259" key="8">
    <source>
        <dbReference type="Pfam" id="PF01694"/>
    </source>
</evidence>
<evidence type="ECO:0000256" key="4">
    <source>
        <dbReference type="ARBA" id="ARBA00022801"/>
    </source>
</evidence>
<feature type="transmembrane region" description="Helical" evidence="7">
    <location>
        <begin position="319"/>
        <end position="336"/>
    </location>
</feature>
<organism evidence="9 10">
    <name type="scientific">Massilia haematophila</name>
    <dbReference type="NCBI Taxonomy" id="457923"/>
    <lineage>
        <taxon>Bacteria</taxon>
        <taxon>Pseudomonadati</taxon>
        <taxon>Pseudomonadota</taxon>
        <taxon>Betaproteobacteria</taxon>
        <taxon>Burkholderiales</taxon>
        <taxon>Oxalobacteraceae</taxon>
        <taxon>Telluria group</taxon>
        <taxon>Massilia</taxon>
    </lineage>
</organism>
<keyword evidence="3 7" id="KW-0812">Transmembrane</keyword>
<dbReference type="GO" id="GO:0006508">
    <property type="term" value="P:proteolysis"/>
    <property type="evidence" value="ECO:0007669"/>
    <property type="project" value="UniProtKB-KW"/>
</dbReference>
<evidence type="ECO:0000256" key="1">
    <source>
        <dbReference type="ARBA" id="ARBA00004141"/>
    </source>
</evidence>
<reference evidence="10" key="1">
    <citation type="journal article" date="2019" name="Int. J. Syst. Evol. Microbiol.">
        <title>The Global Catalogue of Microorganisms (GCM) 10K type strain sequencing project: providing services to taxonomists for standard genome sequencing and annotation.</title>
        <authorList>
            <consortium name="The Broad Institute Genomics Platform"/>
            <consortium name="The Broad Institute Genome Sequencing Center for Infectious Disease"/>
            <person name="Wu L."/>
            <person name="Ma J."/>
        </authorList>
    </citation>
    <scope>NUCLEOTIDE SEQUENCE [LARGE SCALE GENOMIC DNA]</scope>
    <source>
        <strain evidence="10">CCM 7480</strain>
    </source>
</reference>
<keyword evidence="5 7" id="KW-1133">Transmembrane helix</keyword>
<evidence type="ECO:0000256" key="5">
    <source>
        <dbReference type="ARBA" id="ARBA00022989"/>
    </source>
</evidence>
<keyword evidence="4 9" id="KW-0378">Hydrolase</keyword>
<dbReference type="GO" id="GO:0008233">
    <property type="term" value="F:peptidase activity"/>
    <property type="evidence" value="ECO:0007669"/>
    <property type="project" value="UniProtKB-KW"/>
</dbReference>
<keyword evidence="9" id="KW-0645">Protease</keyword>
<feature type="transmembrane region" description="Helical" evidence="7">
    <location>
        <begin position="199"/>
        <end position="223"/>
    </location>
</feature>
<feature type="transmembrane region" description="Helical" evidence="7">
    <location>
        <begin position="134"/>
        <end position="152"/>
    </location>
</feature>
<feature type="domain" description="Peptidase S54 rhomboid" evidence="8">
    <location>
        <begin position="197"/>
        <end position="337"/>
    </location>
</feature>
<dbReference type="Gene3D" id="1.20.1540.10">
    <property type="entry name" value="Rhomboid-like"/>
    <property type="match status" value="1"/>
</dbReference>
<dbReference type="InterPro" id="IPR035952">
    <property type="entry name" value="Rhomboid-like_sf"/>
</dbReference>
<evidence type="ECO:0000256" key="6">
    <source>
        <dbReference type="ARBA" id="ARBA00023136"/>
    </source>
</evidence>
<dbReference type="Pfam" id="PF01694">
    <property type="entry name" value="Rhomboid"/>
    <property type="match status" value="1"/>
</dbReference>
<comment type="subcellular location">
    <subcellularLocation>
        <location evidence="1">Membrane</location>
        <topology evidence="1">Multi-pass membrane protein</topology>
    </subcellularLocation>
</comment>
<dbReference type="PANTHER" id="PTHR43731">
    <property type="entry name" value="RHOMBOID PROTEASE"/>
    <property type="match status" value="1"/>
</dbReference>
<evidence type="ECO:0000313" key="10">
    <source>
        <dbReference type="Proteomes" id="UP001595665"/>
    </source>
</evidence>